<feature type="coiled-coil region" evidence="2">
    <location>
        <begin position="80"/>
        <end position="114"/>
    </location>
</feature>
<keyword evidence="1 4" id="KW-0238">DNA-binding</keyword>
<dbReference type="PROSITE" id="PS00552">
    <property type="entry name" value="HTH_MERR_1"/>
    <property type="match status" value="1"/>
</dbReference>
<dbReference type="PANTHER" id="PTHR30204">
    <property type="entry name" value="REDOX-CYCLING DRUG-SENSING TRANSCRIPTIONAL ACTIVATOR SOXR"/>
    <property type="match status" value="1"/>
</dbReference>
<dbReference type="Gene3D" id="1.10.1660.10">
    <property type="match status" value="1"/>
</dbReference>
<dbReference type="InterPro" id="IPR009061">
    <property type="entry name" value="DNA-bd_dom_put_sf"/>
</dbReference>
<dbReference type="RefSeq" id="WP_243066742.1">
    <property type="nucleotide sequence ID" value="NZ_JAIVFK010000042.1"/>
</dbReference>
<dbReference type="PROSITE" id="PS50937">
    <property type="entry name" value="HTH_MERR_2"/>
    <property type="match status" value="1"/>
</dbReference>
<protein>
    <submittedName>
        <fullName evidence="4">MerR family DNA-binding transcriptional regulator</fullName>
    </submittedName>
</protein>
<dbReference type="Proteomes" id="UP001139104">
    <property type="component" value="Unassembled WGS sequence"/>
</dbReference>
<reference evidence="4" key="1">
    <citation type="journal article" date="2022" name="ISME J.">
        <title>Identification of active gaseous-alkane degraders at natural gas seeps.</title>
        <authorList>
            <person name="Farhan Ul Haque M."/>
            <person name="Hernandez M."/>
            <person name="Crombie A.T."/>
            <person name="Murrell J.C."/>
        </authorList>
    </citation>
    <scope>NUCLEOTIDE SEQUENCE</scope>
    <source>
        <strain evidence="4">PC2</strain>
    </source>
</reference>
<evidence type="ECO:0000259" key="3">
    <source>
        <dbReference type="PROSITE" id="PS50937"/>
    </source>
</evidence>
<evidence type="ECO:0000313" key="5">
    <source>
        <dbReference type="Proteomes" id="UP001139104"/>
    </source>
</evidence>
<dbReference type="GO" id="GO:0003677">
    <property type="term" value="F:DNA binding"/>
    <property type="evidence" value="ECO:0007669"/>
    <property type="project" value="UniProtKB-KW"/>
</dbReference>
<name>A0ABS9Z5K3_9HYPH</name>
<dbReference type="EMBL" id="JAIVFP010000001">
    <property type="protein sequence ID" value="MCI4682746.1"/>
    <property type="molecule type" value="Genomic_DNA"/>
</dbReference>
<dbReference type="PANTHER" id="PTHR30204:SF58">
    <property type="entry name" value="HTH-TYPE TRANSCRIPTIONAL REGULATOR YFMP"/>
    <property type="match status" value="1"/>
</dbReference>
<feature type="domain" description="HTH merR-type" evidence="3">
    <location>
        <begin position="5"/>
        <end position="72"/>
    </location>
</feature>
<dbReference type="CDD" id="cd04776">
    <property type="entry name" value="HTH_GnyR"/>
    <property type="match status" value="1"/>
</dbReference>
<evidence type="ECO:0000256" key="2">
    <source>
        <dbReference type="SAM" id="Coils"/>
    </source>
</evidence>
<organism evidence="4 5">
    <name type="scientific">Candidatus Rhodoblastus alkanivorans</name>
    <dbReference type="NCBI Taxonomy" id="2954117"/>
    <lineage>
        <taxon>Bacteria</taxon>
        <taxon>Pseudomonadati</taxon>
        <taxon>Pseudomonadota</taxon>
        <taxon>Alphaproteobacteria</taxon>
        <taxon>Hyphomicrobiales</taxon>
        <taxon>Rhodoblastaceae</taxon>
        <taxon>Rhodoblastus</taxon>
    </lineage>
</organism>
<evidence type="ECO:0000313" key="4">
    <source>
        <dbReference type="EMBL" id="MCI4682746.1"/>
    </source>
</evidence>
<gene>
    <name evidence="4" type="ORF">K2U94_08190</name>
</gene>
<evidence type="ECO:0000256" key="1">
    <source>
        <dbReference type="ARBA" id="ARBA00023125"/>
    </source>
</evidence>
<dbReference type="InterPro" id="IPR000551">
    <property type="entry name" value="MerR-type_HTH_dom"/>
</dbReference>
<proteinExistence type="predicted"/>
<dbReference type="SUPFAM" id="SSF46955">
    <property type="entry name" value="Putative DNA-binding domain"/>
    <property type="match status" value="1"/>
</dbReference>
<dbReference type="Pfam" id="PF13411">
    <property type="entry name" value="MerR_1"/>
    <property type="match status" value="1"/>
</dbReference>
<dbReference type="InterPro" id="IPR047057">
    <property type="entry name" value="MerR_fam"/>
</dbReference>
<comment type="caution">
    <text evidence="4">The sequence shown here is derived from an EMBL/GenBank/DDBJ whole genome shotgun (WGS) entry which is preliminary data.</text>
</comment>
<keyword evidence="5" id="KW-1185">Reference proteome</keyword>
<keyword evidence="2" id="KW-0175">Coiled coil</keyword>
<dbReference type="SMART" id="SM00422">
    <property type="entry name" value="HTH_MERR"/>
    <property type="match status" value="1"/>
</dbReference>
<accession>A0ABS9Z5K3</accession>
<sequence>MKEKTFSIAELAGELGVTLRAIRFYEAKGLVAPQRVGGARLFSPRDRARLILILRGKRMGFSLKDIQQFLDLYEADPTRVAQMRNLLGKVRERIARLETQLRDVETSLAELRDVERTTAEMLAGKGVKTS</sequence>